<dbReference type="PANTHER" id="PTHR43316">
    <property type="entry name" value="HYDROLASE, HALOACID DELAHOGENASE-RELATED"/>
    <property type="match status" value="1"/>
</dbReference>
<proteinExistence type="predicted"/>
<organism evidence="2 3">
    <name type="scientific">Sulfobacillus acidophilus</name>
    <dbReference type="NCBI Taxonomy" id="53633"/>
    <lineage>
        <taxon>Bacteria</taxon>
        <taxon>Bacillati</taxon>
        <taxon>Bacillota</taxon>
        <taxon>Clostridia</taxon>
        <taxon>Eubacteriales</taxon>
        <taxon>Clostridiales Family XVII. Incertae Sedis</taxon>
        <taxon>Sulfobacillus</taxon>
    </lineage>
</organism>
<dbReference type="InterPro" id="IPR006439">
    <property type="entry name" value="HAD-SF_hydro_IA"/>
</dbReference>
<evidence type="ECO:0000256" key="1">
    <source>
        <dbReference type="ARBA" id="ARBA00022801"/>
    </source>
</evidence>
<dbReference type="InterPro" id="IPR023214">
    <property type="entry name" value="HAD_sf"/>
</dbReference>
<dbReference type="GO" id="GO:0016787">
    <property type="term" value="F:hydrolase activity"/>
    <property type="evidence" value="ECO:0007669"/>
    <property type="project" value="UniProtKB-KW"/>
</dbReference>
<dbReference type="PANTHER" id="PTHR43316:SF3">
    <property type="entry name" value="HALOACID DEHALOGENASE, TYPE II (AFU_ORTHOLOGUE AFUA_2G07750)-RELATED"/>
    <property type="match status" value="1"/>
</dbReference>
<evidence type="ECO:0008006" key="4">
    <source>
        <dbReference type="Google" id="ProtNLM"/>
    </source>
</evidence>
<dbReference type="InterPro" id="IPR036412">
    <property type="entry name" value="HAD-like_sf"/>
</dbReference>
<gene>
    <name evidence="2" type="ORF">C7B45_10690</name>
</gene>
<dbReference type="PRINTS" id="PR00413">
    <property type="entry name" value="HADHALOGNASE"/>
</dbReference>
<sequence length="245" mass="26225">MRAMLKAVLFDLDGTLLDLDGDAFLEDYIDKLADFLHPWVNKDDFRAALWSAAVGALASEHPGRTNQEVLTESLSETLAIDAGTLRRRIEKFNATQAPQVLPGGHPRPGARRAVQAARAMGLKIAVATTPIYGLPVVMERLARAGVADIPWDVIATDRFSSTKPYPAYYLELSALLGVDPVECLMVGDDAFNDLAAGAVGMATYYVGPPMGGLNVGAGGPLEDVIGIYQQQTRAGLKQKVEGISE</sequence>
<evidence type="ECO:0000313" key="3">
    <source>
        <dbReference type="Proteomes" id="UP000241848"/>
    </source>
</evidence>
<dbReference type="EMBL" id="PXYV01000033">
    <property type="protein sequence ID" value="PSR21485.1"/>
    <property type="molecule type" value="Genomic_DNA"/>
</dbReference>
<dbReference type="Proteomes" id="UP000241848">
    <property type="component" value="Unassembled WGS sequence"/>
</dbReference>
<comment type="caution">
    <text evidence="2">The sequence shown here is derived from an EMBL/GenBank/DDBJ whole genome shotgun (WGS) entry which is preliminary data.</text>
</comment>
<dbReference type="SUPFAM" id="SSF56784">
    <property type="entry name" value="HAD-like"/>
    <property type="match status" value="1"/>
</dbReference>
<accession>A0A2T2WGX9</accession>
<dbReference type="SFLD" id="SFLDG01129">
    <property type="entry name" value="C1.5:_HAD__Beta-PGM__Phosphata"/>
    <property type="match status" value="1"/>
</dbReference>
<protein>
    <recommendedName>
        <fullName evidence="4">HAD family hydrolase</fullName>
    </recommendedName>
</protein>
<evidence type="ECO:0000313" key="2">
    <source>
        <dbReference type="EMBL" id="PSR21485.1"/>
    </source>
</evidence>
<dbReference type="Gene3D" id="3.40.50.1000">
    <property type="entry name" value="HAD superfamily/HAD-like"/>
    <property type="match status" value="1"/>
</dbReference>
<dbReference type="SFLD" id="SFLDS00003">
    <property type="entry name" value="Haloacid_Dehalogenase"/>
    <property type="match status" value="1"/>
</dbReference>
<name>A0A2T2WGX9_9FIRM</name>
<dbReference type="Pfam" id="PF00702">
    <property type="entry name" value="Hydrolase"/>
    <property type="match status" value="1"/>
</dbReference>
<dbReference type="AlphaFoldDB" id="A0A2T2WGX9"/>
<reference evidence="2 3" key="1">
    <citation type="journal article" date="2014" name="BMC Genomics">
        <title>Comparison of environmental and isolate Sulfobacillus genomes reveals diverse carbon, sulfur, nitrogen, and hydrogen metabolisms.</title>
        <authorList>
            <person name="Justice N.B."/>
            <person name="Norman A."/>
            <person name="Brown C.T."/>
            <person name="Singh A."/>
            <person name="Thomas B.C."/>
            <person name="Banfield J.F."/>
        </authorList>
    </citation>
    <scope>NUCLEOTIDE SEQUENCE [LARGE SCALE GENOMIC DNA]</scope>
    <source>
        <strain evidence="2">AMDSBA3</strain>
    </source>
</reference>
<dbReference type="InterPro" id="IPR051540">
    <property type="entry name" value="S-2-haloacid_dehalogenase"/>
</dbReference>
<keyword evidence="1" id="KW-0378">Hydrolase</keyword>